<evidence type="ECO:0000313" key="1">
    <source>
        <dbReference type="EMBL" id="RIA86044.1"/>
    </source>
</evidence>
<dbReference type="Proteomes" id="UP000265703">
    <property type="component" value="Unassembled WGS sequence"/>
</dbReference>
<accession>A0A397STN4</accession>
<organism evidence="1 2">
    <name type="scientific">Glomus cerebriforme</name>
    <dbReference type="NCBI Taxonomy" id="658196"/>
    <lineage>
        <taxon>Eukaryota</taxon>
        <taxon>Fungi</taxon>
        <taxon>Fungi incertae sedis</taxon>
        <taxon>Mucoromycota</taxon>
        <taxon>Glomeromycotina</taxon>
        <taxon>Glomeromycetes</taxon>
        <taxon>Glomerales</taxon>
        <taxon>Glomeraceae</taxon>
        <taxon>Glomus</taxon>
    </lineage>
</organism>
<evidence type="ECO:0000313" key="2">
    <source>
        <dbReference type="Proteomes" id="UP000265703"/>
    </source>
</evidence>
<protein>
    <recommendedName>
        <fullName evidence="3">F-box domain-containing protein</fullName>
    </recommendedName>
</protein>
<dbReference type="AlphaFoldDB" id="A0A397STN4"/>
<keyword evidence="2" id="KW-1185">Reference proteome</keyword>
<dbReference type="Gene3D" id="3.80.10.10">
    <property type="entry name" value="Ribonuclease Inhibitor"/>
    <property type="match status" value="1"/>
</dbReference>
<sequence length="243" mass="28660">MVEEFLESFKTFNDIITDEELQYLKKCKKLKKLSFMLIEFNNPINLLSKIKYSELEILEFTCCGFTNEALKNLKEFIKNNGKNLKEIYLYQDLSEIPGILFSFSENCYNLVNIFLNIKNRQDMILLLKIMSQCKKLEKIHVGCDGKPKFFADPFMNEFTHHCSSNLVELNISNWKISFEISELVIKKFVKFLKVLKFSCDGDSKDLEILVQIVSELHNRDLKGYNIRENDYDIDNTKIVEIIW</sequence>
<name>A0A397STN4_9GLOM</name>
<gene>
    <name evidence="1" type="ORF">C1645_780570</name>
</gene>
<dbReference type="SUPFAM" id="SSF52047">
    <property type="entry name" value="RNI-like"/>
    <property type="match status" value="1"/>
</dbReference>
<dbReference type="EMBL" id="QKYT01000388">
    <property type="protein sequence ID" value="RIA86044.1"/>
    <property type="molecule type" value="Genomic_DNA"/>
</dbReference>
<reference evidence="1 2" key="1">
    <citation type="submission" date="2018-06" db="EMBL/GenBank/DDBJ databases">
        <title>Comparative genomics reveals the genomic features of Rhizophagus irregularis, R. cerebriforme, R. diaphanum and Gigaspora rosea, and their symbiotic lifestyle signature.</title>
        <authorList>
            <person name="Morin E."/>
            <person name="San Clemente H."/>
            <person name="Chen E.C.H."/>
            <person name="De La Providencia I."/>
            <person name="Hainaut M."/>
            <person name="Kuo A."/>
            <person name="Kohler A."/>
            <person name="Murat C."/>
            <person name="Tang N."/>
            <person name="Roy S."/>
            <person name="Loubradou J."/>
            <person name="Henrissat B."/>
            <person name="Grigoriev I.V."/>
            <person name="Corradi N."/>
            <person name="Roux C."/>
            <person name="Martin F.M."/>
        </authorList>
    </citation>
    <scope>NUCLEOTIDE SEQUENCE [LARGE SCALE GENOMIC DNA]</scope>
    <source>
        <strain evidence="1 2">DAOM 227022</strain>
    </source>
</reference>
<dbReference type="InterPro" id="IPR032675">
    <property type="entry name" value="LRR_dom_sf"/>
</dbReference>
<comment type="caution">
    <text evidence="1">The sequence shown here is derived from an EMBL/GenBank/DDBJ whole genome shotgun (WGS) entry which is preliminary data.</text>
</comment>
<dbReference type="OrthoDB" id="2371796at2759"/>
<proteinExistence type="predicted"/>
<evidence type="ECO:0008006" key="3">
    <source>
        <dbReference type="Google" id="ProtNLM"/>
    </source>
</evidence>